<dbReference type="GO" id="GO:0004521">
    <property type="term" value="F:RNA endonuclease activity"/>
    <property type="evidence" value="ECO:0007669"/>
    <property type="project" value="TreeGrafter"/>
</dbReference>
<gene>
    <name evidence="1" type="ORF">S12H4_42415</name>
</gene>
<accession>X1U9J0</accession>
<dbReference type="SUPFAM" id="SSF50118">
    <property type="entry name" value="Cell growth inhibitor/plasmid maintenance toxic component"/>
    <property type="match status" value="1"/>
</dbReference>
<evidence type="ECO:0008006" key="2">
    <source>
        <dbReference type="Google" id="ProtNLM"/>
    </source>
</evidence>
<comment type="caution">
    <text evidence="1">The sequence shown here is derived from an EMBL/GenBank/DDBJ whole genome shotgun (WGS) entry which is preliminary data.</text>
</comment>
<dbReference type="EMBL" id="BARW01025952">
    <property type="protein sequence ID" value="GAJ14154.1"/>
    <property type="molecule type" value="Genomic_DNA"/>
</dbReference>
<protein>
    <recommendedName>
        <fullName evidence="2">Type II toxin-antitoxin system PemK/MazF family toxin</fullName>
    </recommendedName>
</protein>
<evidence type="ECO:0000313" key="1">
    <source>
        <dbReference type="EMBL" id="GAJ14154.1"/>
    </source>
</evidence>
<reference evidence="1" key="1">
    <citation type="journal article" date="2014" name="Front. Microbiol.">
        <title>High frequency of phylogenetically diverse reductive dehalogenase-homologous genes in deep subseafloor sedimentary metagenomes.</title>
        <authorList>
            <person name="Kawai M."/>
            <person name="Futagami T."/>
            <person name="Toyoda A."/>
            <person name="Takaki Y."/>
            <person name="Nishi S."/>
            <person name="Hori S."/>
            <person name="Arai W."/>
            <person name="Tsubouchi T."/>
            <person name="Morono Y."/>
            <person name="Uchiyama I."/>
            <person name="Ito T."/>
            <person name="Fujiyama A."/>
            <person name="Inagaki F."/>
            <person name="Takami H."/>
        </authorList>
    </citation>
    <scope>NUCLEOTIDE SEQUENCE</scope>
    <source>
        <strain evidence="1">Expedition CK06-06</strain>
    </source>
</reference>
<dbReference type="PANTHER" id="PTHR33988">
    <property type="entry name" value="ENDORIBONUCLEASE MAZF-RELATED"/>
    <property type="match status" value="1"/>
</dbReference>
<proteinExistence type="predicted"/>
<dbReference type="InterPro" id="IPR003477">
    <property type="entry name" value="PemK-like"/>
</dbReference>
<dbReference type="AlphaFoldDB" id="X1U9J0"/>
<dbReference type="InterPro" id="IPR011067">
    <property type="entry name" value="Plasmid_toxin/cell-grow_inhib"/>
</dbReference>
<dbReference type="PANTHER" id="PTHR33988:SF2">
    <property type="entry name" value="ENDORIBONUCLEASE MAZF"/>
    <property type="match status" value="1"/>
</dbReference>
<organism evidence="1">
    <name type="scientific">marine sediment metagenome</name>
    <dbReference type="NCBI Taxonomy" id="412755"/>
    <lineage>
        <taxon>unclassified sequences</taxon>
        <taxon>metagenomes</taxon>
        <taxon>ecological metagenomes</taxon>
    </lineage>
</organism>
<name>X1U9J0_9ZZZZ</name>
<dbReference type="Pfam" id="PF02452">
    <property type="entry name" value="PemK_toxin"/>
    <property type="match status" value="1"/>
</dbReference>
<dbReference type="GO" id="GO:0016075">
    <property type="term" value="P:rRNA catabolic process"/>
    <property type="evidence" value="ECO:0007669"/>
    <property type="project" value="TreeGrafter"/>
</dbReference>
<dbReference type="GO" id="GO:0003677">
    <property type="term" value="F:DNA binding"/>
    <property type="evidence" value="ECO:0007669"/>
    <property type="project" value="InterPro"/>
</dbReference>
<dbReference type="GO" id="GO:0006402">
    <property type="term" value="P:mRNA catabolic process"/>
    <property type="evidence" value="ECO:0007669"/>
    <property type="project" value="TreeGrafter"/>
</dbReference>
<feature type="non-terminal residue" evidence="1">
    <location>
        <position position="92"/>
    </location>
</feature>
<sequence length="92" mass="10186">MRKGEVWWANLPSPIGKRPVVLLSRDEAYSVRNAITIAEVTSTIRNIPVEVNLGTGDGLPKKCVVNLDTIITIRKELLTEKITDLTSEKIDA</sequence>
<dbReference type="Gene3D" id="2.30.30.110">
    <property type="match status" value="1"/>
</dbReference>